<dbReference type="Proteomes" id="UP001165740">
    <property type="component" value="Chromosome 14"/>
</dbReference>
<feature type="transmembrane region" description="Helical" evidence="1">
    <location>
        <begin position="252"/>
        <end position="275"/>
    </location>
</feature>
<keyword evidence="1" id="KW-0812">Transmembrane</keyword>
<accession>A0A9W2YUS5</accession>
<keyword evidence="2" id="KW-1185">Reference proteome</keyword>
<evidence type="ECO:0000256" key="1">
    <source>
        <dbReference type="SAM" id="Phobius"/>
    </source>
</evidence>
<protein>
    <submittedName>
        <fullName evidence="3 4">Uncharacterized protein LOC129922824</fullName>
    </submittedName>
</protein>
<dbReference type="RefSeq" id="XP_055866379.1">
    <property type="nucleotide sequence ID" value="XM_056010404.1"/>
</dbReference>
<dbReference type="RefSeq" id="XP_055866380.1">
    <property type="nucleotide sequence ID" value="XM_056010405.1"/>
</dbReference>
<sequence length="369" mass="41871">MFFQLYLTFLIINETFKALALLNGRIKLHLDKTAEKILCIDSAYDTVQYVLRGSINNSGIDVKAIGFSRHYTDRKLDKDIDYLIFSEDCFSDKSGSIHCVKTSDANIFEIILSTTLKLTDSKKYLRAVIFTLGDKEFSPYAALPVIVNKDDIKIDYELKVNNVSITSERHIIEVMSMTINIFYRLISPSDIPVTLIVTIGNESREIQENVSEHFNFESSDQKVIWRFQICNVTVRNGTIEVTYHQSNSNAKVIIIATVIGFVGIFAVLSFLCLLLRKCATKIEQKGYEKENTEAYEQQNLVCPEMKNPADNEKQCSVHNQLNIKCKSATLSLPSPGTNSKALLRMVSHLHDVLLYRHVTCRKKSDVESA</sequence>
<proteinExistence type="predicted"/>
<evidence type="ECO:0000313" key="4">
    <source>
        <dbReference type="RefSeq" id="XP_055866380.1"/>
    </source>
</evidence>
<gene>
    <name evidence="3 4" type="primary">LOC129922824</name>
</gene>
<keyword evidence="1" id="KW-1133">Transmembrane helix</keyword>
<evidence type="ECO:0000313" key="2">
    <source>
        <dbReference type="Proteomes" id="UP001165740"/>
    </source>
</evidence>
<dbReference type="GeneID" id="129922824"/>
<evidence type="ECO:0000313" key="3">
    <source>
        <dbReference type="RefSeq" id="XP_055866379.1"/>
    </source>
</evidence>
<organism evidence="2 4">
    <name type="scientific">Biomphalaria glabrata</name>
    <name type="common">Bloodfluke planorb</name>
    <name type="synonym">Freshwater snail</name>
    <dbReference type="NCBI Taxonomy" id="6526"/>
    <lineage>
        <taxon>Eukaryota</taxon>
        <taxon>Metazoa</taxon>
        <taxon>Spiralia</taxon>
        <taxon>Lophotrochozoa</taxon>
        <taxon>Mollusca</taxon>
        <taxon>Gastropoda</taxon>
        <taxon>Heterobranchia</taxon>
        <taxon>Euthyneura</taxon>
        <taxon>Panpulmonata</taxon>
        <taxon>Hygrophila</taxon>
        <taxon>Lymnaeoidea</taxon>
        <taxon>Planorbidae</taxon>
        <taxon>Biomphalaria</taxon>
    </lineage>
</organism>
<keyword evidence="1" id="KW-0472">Membrane</keyword>
<reference evidence="3 4" key="1">
    <citation type="submission" date="2025-04" db="UniProtKB">
        <authorList>
            <consortium name="RefSeq"/>
        </authorList>
    </citation>
    <scope>IDENTIFICATION</scope>
</reference>
<dbReference type="AlphaFoldDB" id="A0A9W2YUS5"/>
<name>A0A9W2YUS5_BIOGL</name>